<dbReference type="AlphaFoldDB" id="A0A8X6UVD2"/>
<dbReference type="Gene3D" id="3.30.420.10">
    <property type="entry name" value="Ribonuclease H-like superfamily/Ribonuclease H"/>
    <property type="match status" value="1"/>
</dbReference>
<dbReference type="GO" id="GO:0003676">
    <property type="term" value="F:nucleic acid binding"/>
    <property type="evidence" value="ECO:0007669"/>
    <property type="project" value="InterPro"/>
</dbReference>
<comment type="caution">
    <text evidence="1">The sequence shown here is derived from an EMBL/GenBank/DDBJ whole genome shotgun (WGS) entry which is preliminary data.</text>
</comment>
<keyword evidence="2" id="KW-1185">Reference proteome</keyword>
<dbReference type="InterPro" id="IPR036397">
    <property type="entry name" value="RNaseH_sf"/>
</dbReference>
<dbReference type="Proteomes" id="UP000887159">
    <property type="component" value="Unassembled WGS sequence"/>
</dbReference>
<protein>
    <submittedName>
        <fullName evidence="1">Transposable element Tcb1 transposase</fullName>
    </submittedName>
</protein>
<evidence type="ECO:0000313" key="1">
    <source>
        <dbReference type="EMBL" id="GFX89203.1"/>
    </source>
</evidence>
<reference evidence="1" key="1">
    <citation type="submission" date="2020-08" db="EMBL/GenBank/DDBJ databases">
        <title>Multicomponent nature underlies the extraordinary mechanical properties of spider dragline silk.</title>
        <authorList>
            <person name="Kono N."/>
            <person name="Nakamura H."/>
            <person name="Mori M."/>
            <person name="Yoshida Y."/>
            <person name="Ohtoshi R."/>
            <person name="Malay A.D."/>
            <person name="Moran D.A.P."/>
            <person name="Tomita M."/>
            <person name="Numata K."/>
            <person name="Arakawa K."/>
        </authorList>
    </citation>
    <scope>NUCLEOTIDE SEQUENCE</scope>
</reference>
<evidence type="ECO:0000313" key="2">
    <source>
        <dbReference type="Proteomes" id="UP000887159"/>
    </source>
</evidence>
<sequence>MVCCSIAYNTRAPLVLIRGIVTAQQYVHDILQPVLPLIQRLSGAIFQQVNVQPHSERVSQDCLHTVSTLPWSARSPDLSPIEHIWDDSGRRIGHPTSFNEREAKLQQIWNEMYEDIIRNLYASMPDRITTCFRVLRGSTGH</sequence>
<proteinExistence type="predicted"/>
<gene>
    <name evidence="1" type="primary">X975_08933</name>
    <name evidence="1" type="ORF">TNCV_20991</name>
</gene>
<accession>A0A8X6UVD2</accession>
<name>A0A8X6UVD2_TRICX</name>
<dbReference type="EMBL" id="BMAU01021068">
    <property type="protein sequence ID" value="GFX89203.1"/>
    <property type="molecule type" value="Genomic_DNA"/>
</dbReference>
<organism evidence="1 2">
    <name type="scientific">Trichonephila clavipes</name>
    <name type="common">Golden silk orbweaver</name>
    <name type="synonym">Nephila clavipes</name>
    <dbReference type="NCBI Taxonomy" id="2585209"/>
    <lineage>
        <taxon>Eukaryota</taxon>
        <taxon>Metazoa</taxon>
        <taxon>Ecdysozoa</taxon>
        <taxon>Arthropoda</taxon>
        <taxon>Chelicerata</taxon>
        <taxon>Arachnida</taxon>
        <taxon>Araneae</taxon>
        <taxon>Araneomorphae</taxon>
        <taxon>Entelegynae</taxon>
        <taxon>Araneoidea</taxon>
        <taxon>Nephilidae</taxon>
        <taxon>Trichonephila</taxon>
    </lineage>
</organism>